<dbReference type="InterPro" id="IPR013783">
    <property type="entry name" value="Ig-like_fold"/>
</dbReference>
<comment type="caution">
    <text evidence="4">The sequence shown here is derived from an EMBL/GenBank/DDBJ whole genome shotgun (WGS) entry which is preliminary data.</text>
</comment>
<evidence type="ECO:0000256" key="1">
    <source>
        <dbReference type="SAM" id="Phobius"/>
    </source>
</evidence>
<dbReference type="Pfam" id="PF01345">
    <property type="entry name" value="DUF11"/>
    <property type="match status" value="1"/>
</dbReference>
<evidence type="ECO:0000259" key="2">
    <source>
        <dbReference type="Pfam" id="PF01345"/>
    </source>
</evidence>
<accession>A0A6B0T6A9</accession>
<dbReference type="EMBL" id="WUUT01000002">
    <property type="protein sequence ID" value="MXR51113.1"/>
    <property type="molecule type" value="Genomic_DNA"/>
</dbReference>
<dbReference type="PANTHER" id="PTHR33608">
    <property type="entry name" value="BLL2464 PROTEIN"/>
    <property type="match status" value="1"/>
</dbReference>
<dbReference type="Pfam" id="PF01882">
    <property type="entry name" value="DUF58"/>
    <property type="match status" value="1"/>
</dbReference>
<evidence type="ECO:0000259" key="3">
    <source>
        <dbReference type="Pfam" id="PF01882"/>
    </source>
</evidence>
<proteinExistence type="predicted"/>
<organism evidence="4 5">
    <name type="scientific">Halovenus carboxidivorans</name>
    <dbReference type="NCBI Taxonomy" id="2692199"/>
    <lineage>
        <taxon>Archaea</taxon>
        <taxon>Methanobacteriati</taxon>
        <taxon>Methanobacteriota</taxon>
        <taxon>Stenosarchaea group</taxon>
        <taxon>Halobacteria</taxon>
        <taxon>Halobacteriales</taxon>
        <taxon>Haloarculaceae</taxon>
        <taxon>Halovenus</taxon>
    </lineage>
</organism>
<dbReference type="AlphaFoldDB" id="A0A6B0T6A9"/>
<sequence>MSRRYYYLGGLVLFVVALAELFAPGVLGLPFGNITAGLVAVAALLYGLVVVQSRRDQAVTRTETPDVELTRPTTVPGERLRDVLNTFPGVTTSRRSDARIGLRGAVVATLTQYGEYTESEAEAAVREGTWTDDPVAAEFVAGVDSGRPVRDRIRSLLGRESYDQHERTVDALLGVAGIRAEETTTAEFPGDFEETTVDPSPREATGALTLGRRRLTRHWLGVGIVALVCLGVGVLTRSPAVLLGSVVGIGYVAYARAHSLDDPGLTIERTVEDADPEPGEEVEVTVRITNDGPELLADVRLIDGVPESLAVSEGSPRRGTVLRPGESETLSYTVTATRGHHEFGPALVLVRNLPGSVEREVYLRDETTIECSPSTRPIQRSVPVRNSVTGLPGQIETETGGSGITFQTIREYQPGDPLSRIDWNYRARTGELATVDFQQQRAASVVVLIDVRETAYVGPSPDAPNAVERSVAGAAQVFERLLDDGNLVGIAAMGEADCWLAPGTGNAHRERARKLFGSSPALSPSPPESGRTSDWLRQLRQQLDPGTQLLVFSPLCDPGTVRIIRDLDARGFPVTVISPDPTGSRTAAQKLFTLRRRLTLTALRRASIPVMDWQPETPLEALFRGRQS</sequence>
<gene>
    <name evidence="4" type="ORF">GRX03_05760</name>
</gene>
<name>A0A6B0T6A9_9EURY</name>
<keyword evidence="1" id="KW-1133">Transmembrane helix</keyword>
<feature type="transmembrane region" description="Helical" evidence="1">
    <location>
        <begin position="29"/>
        <end position="51"/>
    </location>
</feature>
<protein>
    <submittedName>
        <fullName evidence="4">DUF58 domain-containing protein</fullName>
    </submittedName>
</protein>
<dbReference type="Pfam" id="PF23933">
    <property type="entry name" value="DUF7269"/>
    <property type="match status" value="1"/>
</dbReference>
<dbReference type="InterPro" id="IPR001434">
    <property type="entry name" value="OmcB-like_DUF11"/>
</dbReference>
<dbReference type="OrthoDB" id="31512at2157"/>
<feature type="transmembrane region" description="Helical" evidence="1">
    <location>
        <begin position="219"/>
        <end position="236"/>
    </location>
</feature>
<keyword evidence="1" id="KW-0472">Membrane</keyword>
<dbReference type="InterPro" id="IPR047589">
    <property type="entry name" value="DUF11_rpt"/>
</dbReference>
<feature type="transmembrane region" description="Helical" evidence="1">
    <location>
        <begin position="5"/>
        <end position="23"/>
    </location>
</feature>
<reference evidence="4 5" key="1">
    <citation type="submission" date="2019-12" db="EMBL/GenBank/DDBJ databases">
        <title>Isolation and characterization of three novel carbon monoxide-oxidizing members of Halobacteria from salione crusts and soils.</title>
        <authorList>
            <person name="Myers M.R."/>
            <person name="King G.M."/>
        </authorList>
    </citation>
    <scope>NUCLEOTIDE SEQUENCE [LARGE SCALE GENOMIC DNA]</scope>
    <source>
        <strain evidence="4 5">WSH3</strain>
    </source>
</reference>
<evidence type="ECO:0000313" key="5">
    <source>
        <dbReference type="Proteomes" id="UP000466535"/>
    </source>
</evidence>
<dbReference type="RefSeq" id="WP_159763263.1">
    <property type="nucleotide sequence ID" value="NZ_WUUT01000002.1"/>
</dbReference>
<keyword evidence="1" id="KW-0812">Transmembrane</keyword>
<dbReference type="Gene3D" id="2.60.40.10">
    <property type="entry name" value="Immunoglobulins"/>
    <property type="match status" value="1"/>
</dbReference>
<dbReference type="Proteomes" id="UP000466535">
    <property type="component" value="Unassembled WGS sequence"/>
</dbReference>
<feature type="domain" description="DUF11" evidence="2">
    <location>
        <begin position="265"/>
        <end position="327"/>
    </location>
</feature>
<keyword evidence="5" id="KW-1185">Reference proteome</keyword>
<dbReference type="InterPro" id="IPR055693">
    <property type="entry name" value="DUF7269"/>
</dbReference>
<dbReference type="NCBIfam" id="TIGR01451">
    <property type="entry name" value="B_ant_repeat"/>
    <property type="match status" value="1"/>
</dbReference>
<evidence type="ECO:0000313" key="4">
    <source>
        <dbReference type="EMBL" id="MXR51113.1"/>
    </source>
</evidence>
<dbReference type="InterPro" id="IPR002881">
    <property type="entry name" value="DUF58"/>
</dbReference>
<feature type="domain" description="DUF58" evidence="3">
    <location>
        <begin position="409"/>
        <end position="521"/>
    </location>
</feature>
<dbReference type="PANTHER" id="PTHR33608:SF6">
    <property type="entry name" value="BLL2464 PROTEIN"/>
    <property type="match status" value="1"/>
</dbReference>